<comment type="caution">
    <text evidence="5">The sequence shown here is derived from an EMBL/GenBank/DDBJ whole genome shotgun (WGS) entry which is preliminary data.</text>
</comment>
<dbReference type="Pfam" id="PF00071">
    <property type="entry name" value="Ras"/>
    <property type="match status" value="1"/>
</dbReference>
<organism evidence="5 6">
    <name type="scientific">Rhodotorula diobovata</name>
    <dbReference type="NCBI Taxonomy" id="5288"/>
    <lineage>
        <taxon>Eukaryota</taxon>
        <taxon>Fungi</taxon>
        <taxon>Dikarya</taxon>
        <taxon>Basidiomycota</taxon>
        <taxon>Pucciniomycotina</taxon>
        <taxon>Microbotryomycetes</taxon>
        <taxon>Sporidiobolales</taxon>
        <taxon>Sporidiobolaceae</taxon>
        <taxon>Rhodotorula</taxon>
    </lineage>
</organism>
<evidence type="ECO:0000313" key="6">
    <source>
        <dbReference type="Proteomes" id="UP000311382"/>
    </source>
</evidence>
<keyword evidence="6" id="KW-1185">Reference proteome</keyword>
<dbReference type="PROSITE" id="PS51420">
    <property type="entry name" value="RHO"/>
    <property type="match status" value="1"/>
</dbReference>
<keyword evidence="5" id="KW-0378">Hydrolase</keyword>
<dbReference type="EMBL" id="SOZI01000087">
    <property type="protein sequence ID" value="TNY19698.1"/>
    <property type="molecule type" value="Genomic_DNA"/>
</dbReference>
<evidence type="ECO:0000256" key="4">
    <source>
        <dbReference type="SAM" id="MobiDB-lite"/>
    </source>
</evidence>
<protein>
    <submittedName>
        <fullName evidence="5">P-loop containing nucleoside triphosphate hydrolase protein</fullName>
    </submittedName>
</protein>
<comment type="subcellular location">
    <subcellularLocation>
        <location evidence="1">Cell membrane</location>
        <topology evidence="1">Lipid-anchor</topology>
        <orientation evidence="1">Cytoplasmic side</orientation>
    </subcellularLocation>
</comment>
<sequence length="293" mass="31258">MASAAAPVPLRIVIVGDGGVGKSSLTMAILHRPFSDEYDPTVEDAYTTQVTVDGVEYLVELVDTAGQEEYRHALDLTAQTADGFILAYSIDSADSFELLPDFLHALRKAKSPHENPSPALTPENTPFPYLLVGNKCDKPPAERVITSQQGLIFARTGGGLFFETSAKSRVNVEPAFHALVRATARARSGHADHVSRLKGRPDDGMYNGNVGYLERVGTASGLRGALSPKSSFAGVRYGQDEKASSAGLPRAATRPRDPSLAMDRRRSLSVGGLGRDPSVLHDDHSKGCGCIIA</sequence>
<evidence type="ECO:0000256" key="2">
    <source>
        <dbReference type="ARBA" id="ARBA00022741"/>
    </source>
</evidence>
<dbReference type="PROSITE" id="PS51419">
    <property type="entry name" value="RAB"/>
    <property type="match status" value="1"/>
</dbReference>
<accession>A0A5C5FS56</accession>
<dbReference type="PROSITE" id="PS51421">
    <property type="entry name" value="RAS"/>
    <property type="match status" value="1"/>
</dbReference>
<gene>
    <name evidence="5" type="ORF">DMC30DRAFT_289991</name>
</gene>
<evidence type="ECO:0000256" key="1">
    <source>
        <dbReference type="ARBA" id="ARBA00004342"/>
    </source>
</evidence>
<reference evidence="5 6" key="1">
    <citation type="submission" date="2019-03" db="EMBL/GenBank/DDBJ databases">
        <title>Rhodosporidium diobovatum UCD-FST 08-225 genome sequencing, assembly, and annotation.</title>
        <authorList>
            <person name="Fakankun I.U."/>
            <person name="Fristensky B."/>
            <person name="Levin D.B."/>
        </authorList>
    </citation>
    <scope>NUCLEOTIDE SEQUENCE [LARGE SCALE GENOMIC DNA]</scope>
    <source>
        <strain evidence="5 6">UCD-FST 08-225</strain>
    </source>
</reference>
<name>A0A5C5FS56_9BASI</name>
<evidence type="ECO:0000313" key="5">
    <source>
        <dbReference type="EMBL" id="TNY19698.1"/>
    </source>
</evidence>
<dbReference type="OrthoDB" id="2528393at2759"/>
<dbReference type="GO" id="GO:0003924">
    <property type="term" value="F:GTPase activity"/>
    <property type="evidence" value="ECO:0007669"/>
    <property type="project" value="InterPro"/>
</dbReference>
<dbReference type="SMART" id="SM00173">
    <property type="entry name" value="RAS"/>
    <property type="match status" value="1"/>
</dbReference>
<dbReference type="InterPro" id="IPR005225">
    <property type="entry name" value="Small_GTP-bd"/>
</dbReference>
<keyword evidence="3" id="KW-0342">GTP-binding</keyword>
<dbReference type="Gene3D" id="3.40.50.300">
    <property type="entry name" value="P-loop containing nucleotide triphosphate hydrolases"/>
    <property type="match status" value="1"/>
</dbReference>
<dbReference type="PANTHER" id="PTHR24070">
    <property type="entry name" value="RAS, DI-RAS, AND RHEB FAMILY MEMBERS OF SMALL GTPASE SUPERFAMILY"/>
    <property type="match status" value="1"/>
</dbReference>
<keyword evidence="2" id="KW-0547">Nucleotide-binding</keyword>
<dbReference type="SUPFAM" id="SSF52540">
    <property type="entry name" value="P-loop containing nucleoside triphosphate hydrolases"/>
    <property type="match status" value="1"/>
</dbReference>
<dbReference type="SMART" id="SM00174">
    <property type="entry name" value="RHO"/>
    <property type="match status" value="1"/>
</dbReference>
<dbReference type="InterPro" id="IPR027417">
    <property type="entry name" value="P-loop_NTPase"/>
</dbReference>
<dbReference type="SMART" id="SM00175">
    <property type="entry name" value="RAB"/>
    <property type="match status" value="1"/>
</dbReference>
<dbReference type="NCBIfam" id="TIGR00231">
    <property type="entry name" value="small_GTP"/>
    <property type="match status" value="1"/>
</dbReference>
<dbReference type="PRINTS" id="PR00449">
    <property type="entry name" value="RASTRNSFRMNG"/>
</dbReference>
<feature type="region of interest" description="Disordered" evidence="4">
    <location>
        <begin position="236"/>
        <end position="274"/>
    </location>
</feature>
<dbReference type="GO" id="GO:0005886">
    <property type="term" value="C:plasma membrane"/>
    <property type="evidence" value="ECO:0007669"/>
    <property type="project" value="UniProtKB-SubCell"/>
</dbReference>
<feature type="compositionally biased region" description="Basic and acidic residues" evidence="4">
    <location>
        <begin position="254"/>
        <end position="266"/>
    </location>
</feature>
<proteinExistence type="predicted"/>
<dbReference type="STRING" id="5288.A0A5C5FS56"/>
<dbReference type="GO" id="GO:0007165">
    <property type="term" value="P:signal transduction"/>
    <property type="evidence" value="ECO:0007669"/>
    <property type="project" value="InterPro"/>
</dbReference>
<dbReference type="AlphaFoldDB" id="A0A5C5FS56"/>
<dbReference type="InterPro" id="IPR020849">
    <property type="entry name" value="Small_GTPase_Ras-type"/>
</dbReference>
<evidence type="ECO:0000256" key="3">
    <source>
        <dbReference type="ARBA" id="ARBA00023134"/>
    </source>
</evidence>
<dbReference type="InterPro" id="IPR001806">
    <property type="entry name" value="Small_GTPase"/>
</dbReference>
<dbReference type="Proteomes" id="UP000311382">
    <property type="component" value="Unassembled WGS sequence"/>
</dbReference>
<dbReference type="GO" id="GO:0005525">
    <property type="term" value="F:GTP binding"/>
    <property type="evidence" value="ECO:0007669"/>
    <property type="project" value="UniProtKB-KW"/>
</dbReference>